<dbReference type="Proteomes" id="UP000190834">
    <property type="component" value="Unassembled WGS sequence"/>
</dbReference>
<dbReference type="AlphaFoldDB" id="A0A1T4R3W6"/>
<keyword evidence="2" id="KW-0449">Lipoprotein</keyword>
<organism evidence="2 3">
    <name type="scientific">Vibrio cincinnatiensis DSM 19608</name>
    <dbReference type="NCBI Taxonomy" id="1123491"/>
    <lineage>
        <taxon>Bacteria</taxon>
        <taxon>Pseudomonadati</taxon>
        <taxon>Pseudomonadota</taxon>
        <taxon>Gammaproteobacteria</taxon>
        <taxon>Vibrionales</taxon>
        <taxon>Vibrionaceae</taxon>
        <taxon>Vibrio</taxon>
    </lineage>
</organism>
<keyword evidence="1" id="KW-0732">Signal</keyword>
<evidence type="ECO:0000256" key="1">
    <source>
        <dbReference type="SAM" id="SignalP"/>
    </source>
</evidence>
<sequence>MKQLNVPAAILALLALQACSSSPTTQSQIVPVNATLDNPATVVPQTFIMRGEVVVGPEVRSFTPCGSNQQYWLDWTPELTQQALKLNQSPYQILYGEMIGYLTPPSQTGFNADYMARFVVQQVNQLSAENNKGCQHPTRPTRAFGNEPFWSIQFSPQGLEFQPFGGNKQVLAIQSSQLSANRRTYQFEQGHLKLERKSCTDGMSQNVYSWRSTLTLNGETYQGCAVLSNLDTTQEWVGTYFASATEQQGFGVTLELNPDHSATTRYRYLNHERELVEKGFWQQLNPNQVQVVMTLHQQQYLLSERVFTRHGYQLHADKEKVGNVVYPISNSGITLYQAKPVSSPPATEKITLSETTQHIHSRDEYDEEVDQAVRRYFALHQSTPSQTHYRWLKYDLNGNQHPELLVQLDWCQEAQCTLLIFEQKNGEWQFNSRINGVQTPFRLGKSSQYGWQDLMLPINTEQSVTAHQLQYNGISYPVSIKKAKTAHANEISGVRLFADGLSPRTGVKL</sequence>
<keyword evidence="3" id="KW-1185">Reference proteome</keyword>
<dbReference type="GeneID" id="70582414"/>
<name>A0A1T4R3W6_VIBCI</name>
<dbReference type="STRING" id="1123491.SAMN02745782_02414"/>
<accession>A0A1T4R3W6</accession>
<reference evidence="3" key="1">
    <citation type="submission" date="2017-02" db="EMBL/GenBank/DDBJ databases">
        <authorList>
            <person name="Varghese N."/>
            <person name="Submissions S."/>
        </authorList>
    </citation>
    <scope>NUCLEOTIDE SEQUENCE [LARGE SCALE GENOMIC DNA]</scope>
    <source>
        <strain evidence="3">DSM 19608</strain>
    </source>
</reference>
<protein>
    <submittedName>
        <fullName evidence="2">Putative lipoprotein</fullName>
    </submittedName>
</protein>
<evidence type="ECO:0000313" key="3">
    <source>
        <dbReference type="Proteomes" id="UP000190834"/>
    </source>
</evidence>
<proteinExistence type="predicted"/>
<feature type="signal peptide" evidence="1">
    <location>
        <begin position="1"/>
        <end position="27"/>
    </location>
</feature>
<dbReference type="PROSITE" id="PS51257">
    <property type="entry name" value="PROKAR_LIPOPROTEIN"/>
    <property type="match status" value="1"/>
</dbReference>
<dbReference type="RefSeq" id="WP_078926769.1">
    <property type="nucleotide sequence ID" value="NZ_FUXB01000012.1"/>
</dbReference>
<dbReference type="OrthoDB" id="5348860at2"/>
<feature type="chain" id="PRO_5012730193" evidence="1">
    <location>
        <begin position="28"/>
        <end position="509"/>
    </location>
</feature>
<dbReference type="EMBL" id="FUXB01000012">
    <property type="protein sequence ID" value="SKA10361.1"/>
    <property type="molecule type" value="Genomic_DNA"/>
</dbReference>
<evidence type="ECO:0000313" key="2">
    <source>
        <dbReference type="EMBL" id="SKA10361.1"/>
    </source>
</evidence>
<gene>
    <name evidence="2" type="ORF">SAMN02745782_02414</name>
</gene>